<keyword evidence="6 10" id="KW-0378">Hydrolase</keyword>
<feature type="chain" id="PRO_5002853058" description="Endonuclease" evidence="12">
    <location>
        <begin position="30"/>
        <end position="330"/>
    </location>
</feature>
<feature type="domain" description="DNA/RNA non-specific endonuclease/pyrophosphatase/phosphodiesterase" evidence="14">
    <location>
        <begin position="98"/>
        <end position="323"/>
    </location>
</feature>
<reference evidence="15 16" key="1">
    <citation type="journal article" date="2008" name="Nature">
        <title>The Phaeodactylum genome reveals the evolutionary history of diatom genomes.</title>
        <authorList>
            <person name="Bowler C."/>
            <person name="Allen A.E."/>
            <person name="Badger J.H."/>
            <person name="Grimwood J."/>
            <person name="Jabbari K."/>
            <person name="Kuo A."/>
            <person name="Maheswari U."/>
            <person name="Martens C."/>
            <person name="Maumus F."/>
            <person name="Otillar R.P."/>
            <person name="Rayko E."/>
            <person name="Salamov A."/>
            <person name="Vandepoele K."/>
            <person name="Beszteri B."/>
            <person name="Gruber A."/>
            <person name="Heijde M."/>
            <person name="Katinka M."/>
            <person name="Mock T."/>
            <person name="Valentin K."/>
            <person name="Verret F."/>
            <person name="Berges J.A."/>
            <person name="Brownlee C."/>
            <person name="Cadoret J.P."/>
            <person name="Chiovitti A."/>
            <person name="Choi C.J."/>
            <person name="Coesel S."/>
            <person name="De Martino A."/>
            <person name="Detter J.C."/>
            <person name="Durkin C."/>
            <person name="Falciatore A."/>
            <person name="Fournet J."/>
            <person name="Haruta M."/>
            <person name="Huysman M.J."/>
            <person name="Jenkins B.D."/>
            <person name="Jiroutova K."/>
            <person name="Jorgensen R.E."/>
            <person name="Joubert Y."/>
            <person name="Kaplan A."/>
            <person name="Kroger N."/>
            <person name="Kroth P.G."/>
            <person name="La Roche J."/>
            <person name="Lindquist E."/>
            <person name="Lommer M."/>
            <person name="Martin-Jezequel V."/>
            <person name="Lopez P.J."/>
            <person name="Lucas S."/>
            <person name="Mangogna M."/>
            <person name="McGinnis K."/>
            <person name="Medlin L.K."/>
            <person name="Montsant A."/>
            <person name="Oudot-Le Secq M.P."/>
            <person name="Napoli C."/>
            <person name="Obornik M."/>
            <person name="Parker M.S."/>
            <person name="Petit J.L."/>
            <person name="Porcel B.M."/>
            <person name="Poulsen N."/>
            <person name="Robison M."/>
            <person name="Rychlewski L."/>
            <person name="Rynearson T.A."/>
            <person name="Schmutz J."/>
            <person name="Shapiro H."/>
            <person name="Siaut M."/>
            <person name="Stanley M."/>
            <person name="Sussman M.R."/>
            <person name="Taylor A.R."/>
            <person name="Vardi A."/>
            <person name="von Dassow P."/>
            <person name="Vyverman W."/>
            <person name="Willis A."/>
            <person name="Wyrwicz L.S."/>
            <person name="Rokhsar D.S."/>
            <person name="Weissenbach J."/>
            <person name="Armbrust E.V."/>
            <person name="Green B.R."/>
            <person name="Van de Peer Y."/>
            <person name="Grigoriev I.V."/>
        </authorList>
    </citation>
    <scope>NUCLEOTIDE SEQUENCE [LARGE SCALE GENOMIC DNA]</scope>
    <source>
        <strain evidence="15 16">CCAP 1055/1</strain>
    </source>
</reference>
<evidence type="ECO:0000256" key="12">
    <source>
        <dbReference type="SAM" id="SignalP"/>
    </source>
</evidence>
<feature type="non-terminal residue" evidence="15">
    <location>
        <position position="330"/>
    </location>
</feature>
<dbReference type="Proteomes" id="UP000000759">
    <property type="component" value="Chromosome 17"/>
</dbReference>
<dbReference type="GO" id="GO:0046872">
    <property type="term" value="F:metal ion binding"/>
    <property type="evidence" value="ECO:0007669"/>
    <property type="project" value="UniProtKB-KW"/>
</dbReference>
<keyword evidence="12" id="KW-0732">Signal</keyword>
<dbReference type="OrthoDB" id="5418055at2759"/>
<organism evidence="15 16">
    <name type="scientific">Phaeodactylum tricornutum (strain CCAP 1055/1)</name>
    <dbReference type="NCBI Taxonomy" id="556484"/>
    <lineage>
        <taxon>Eukaryota</taxon>
        <taxon>Sar</taxon>
        <taxon>Stramenopiles</taxon>
        <taxon>Ochrophyta</taxon>
        <taxon>Bacillariophyta</taxon>
        <taxon>Bacillariophyceae</taxon>
        <taxon>Bacillariophycidae</taxon>
        <taxon>Naviculales</taxon>
        <taxon>Phaeodactylaceae</taxon>
        <taxon>Phaeodactylum</taxon>
    </lineage>
</organism>
<evidence type="ECO:0000256" key="3">
    <source>
        <dbReference type="ARBA" id="ARBA00022722"/>
    </source>
</evidence>
<evidence type="ECO:0000313" key="16">
    <source>
        <dbReference type="Proteomes" id="UP000000759"/>
    </source>
</evidence>
<evidence type="ECO:0000256" key="10">
    <source>
        <dbReference type="RuleBase" id="RU366055"/>
    </source>
</evidence>
<evidence type="ECO:0000256" key="5">
    <source>
        <dbReference type="ARBA" id="ARBA00022759"/>
    </source>
</evidence>
<keyword evidence="5 10" id="KW-0255">Endonuclease</keyword>
<reference evidence="16" key="2">
    <citation type="submission" date="2008-08" db="EMBL/GenBank/DDBJ databases">
        <authorList>
            <consortium name="Diatom Consortium"/>
            <person name="Grigoriev I."/>
            <person name="Grimwood J."/>
            <person name="Kuo A."/>
            <person name="Otillar R.P."/>
            <person name="Salamov A."/>
            <person name="Detter J.C."/>
            <person name="Lindquist E."/>
            <person name="Shapiro H."/>
            <person name="Lucas S."/>
            <person name="Glavina del Rio T."/>
            <person name="Pitluck S."/>
            <person name="Rokhsar D."/>
            <person name="Bowler C."/>
        </authorList>
    </citation>
    <scope>GENOME REANNOTATION</scope>
    <source>
        <strain evidence="16">CCAP 1055/1</strain>
    </source>
</reference>
<dbReference type="eggNOG" id="KOG3721">
    <property type="taxonomic scope" value="Eukaryota"/>
</dbReference>
<dbReference type="SMART" id="SM00477">
    <property type="entry name" value="NUC"/>
    <property type="match status" value="1"/>
</dbReference>
<keyword evidence="16" id="KW-1185">Reference proteome</keyword>
<sequence>MWIRTAKKVNKRHLAGVVAGILLVNTVDASSNEAGQAPSSSWWSWNKEKPGETASQTDINERQARKDKYPQILRTPRSVVDHSLSGVSPLSPVRILRPNPHLEIAFDVRNRNPVYVLERMVVTEEKNNKTPKKRHNFYEEMSLPESFRARNQHYHQSGYDRGHMAPAADFGYQDVDGDPVAADTYTLCNIAPQQSDFNRGIWANLEAWTRRVARDASQRRDRTTYVVTGPLWLPRQQVAPQKFLYSYPALGTPPSLVAVPTHFFKVVVVVAADAPGGHHHIHSFACFVLANDEQSNQRTLADALVRWTDLEAVTGLELFPQWVSPDWKKA</sequence>
<comment type="cofactor">
    <cofactor evidence="1 10">
        <name>Mg(2+)</name>
        <dbReference type="ChEBI" id="CHEBI:18420"/>
    </cofactor>
</comment>
<evidence type="ECO:0000256" key="4">
    <source>
        <dbReference type="ARBA" id="ARBA00022723"/>
    </source>
</evidence>
<feature type="compositionally biased region" description="Polar residues" evidence="11">
    <location>
        <begin position="31"/>
        <end position="44"/>
    </location>
</feature>
<dbReference type="AlphaFoldDB" id="B7G7B0"/>
<protein>
    <recommendedName>
        <fullName evidence="10">Endonuclease</fullName>
        <ecNumber evidence="10">3.1.30.-</ecNumber>
    </recommendedName>
</protein>
<dbReference type="GO" id="GO:0003676">
    <property type="term" value="F:nucleic acid binding"/>
    <property type="evidence" value="ECO:0007669"/>
    <property type="project" value="InterPro"/>
</dbReference>
<evidence type="ECO:0000256" key="1">
    <source>
        <dbReference type="ARBA" id="ARBA00001946"/>
    </source>
</evidence>
<dbReference type="GO" id="GO:0005634">
    <property type="term" value="C:nucleus"/>
    <property type="evidence" value="ECO:0007669"/>
    <property type="project" value="TreeGrafter"/>
</dbReference>
<dbReference type="InterPro" id="IPR044925">
    <property type="entry name" value="His-Me_finger_sf"/>
</dbReference>
<evidence type="ECO:0000256" key="9">
    <source>
        <dbReference type="PIRSR" id="PIRSR640255-2"/>
    </source>
</evidence>
<dbReference type="PANTHER" id="PTHR13966">
    <property type="entry name" value="ENDONUCLEASE RELATED"/>
    <property type="match status" value="1"/>
</dbReference>
<feature type="region of interest" description="Disordered" evidence="11">
    <location>
        <begin position="31"/>
        <end position="71"/>
    </location>
</feature>
<dbReference type="InterPro" id="IPR018524">
    <property type="entry name" value="DNA/RNA_endonuclease_AS"/>
</dbReference>
<keyword evidence="7" id="KW-0460">Magnesium</keyword>
<keyword evidence="3 10" id="KW-0540">Nuclease</keyword>
<dbReference type="InterPro" id="IPR001604">
    <property type="entry name" value="Endo_G_ENPP1-like_dom"/>
</dbReference>
<gene>
    <name evidence="15" type="ORF">PHATRDRAFT_29606</name>
</gene>
<dbReference type="SUPFAM" id="SSF54060">
    <property type="entry name" value="His-Me finger endonucleases"/>
    <property type="match status" value="1"/>
</dbReference>
<dbReference type="SMART" id="SM00892">
    <property type="entry name" value="Endonuclease_NS"/>
    <property type="match status" value="1"/>
</dbReference>
<dbReference type="GO" id="GO:0000014">
    <property type="term" value="F:single-stranded DNA endodeoxyribonuclease activity"/>
    <property type="evidence" value="ECO:0007669"/>
    <property type="project" value="TreeGrafter"/>
</dbReference>
<evidence type="ECO:0000313" key="15">
    <source>
        <dbReference type="EMBL" id="EEC45612.1"/>
    </source>
</evidence>
<name>B7G7B0_PHATC</name>
<dbReference type="InterPro" id="IPR044929">
    <property type="entry name" value="DNA/RNA_non-sp_Endonuclease_sf"/>
</dbReference>
<dbReference type="PaxDb" id="2850-Phatr29606"/>
<dbReference type="InterPro" id="IPR040255">
    <property type="entry name" value="Non-specific_endonuclease"/>
</dbReference>
<dbReference type="InParanoid" id="B7G7B0"/>
<evidence type="ECO:0000256" key="7">
    <source>
        <dbReference type="ARBA" id="ARBA00022842"/>
    </source>
</evidence>
<dbReference type="STRING" id="556484.B7G7B0"/>
<dbReference type="GO" id="GO:0005743">
    <property type="term" value="C:mitochondrial inner membrane"/>
    <property type="evidence" value="ECO:0007669"/>
    <property type="project" value="TreeGrafter"/>
</dbReference>
<dbReference type="InterPro" id="IPR020821">
    <property type="entry name" value="ENPP1-3/EXOG-like_nuc-like"/>
</dbReference>
<evidence type="ECO:0000256" key="2">
    <source>
        <dbReference type="ARBA" id="ARBA00010052"/>
    </source>
</evidence>
<accession>B7G7B0</accession>
<dbReference type="HOGENOM" id="CLU_706899_0_0_1"/>
<evidence type="ECO:0000259" key="14">
    <source>
        <dbReference type="SMART" id="SM00892"/>
    </source>
</evidence>
<evidence type="ECO:0000259" key="13">
    <source>
        <dbReference type="SMART" id="SM00477"/>
    </source>
</evidence>
<dbReference type="EMBL" id="CM000619">
    <property type="protein sequence ID" value="EEC45612.1"/>
    <property type="molecule type" value="Genomic_DNA"/>
</dbReference>
<dbReference type="GeneID" id="7203707"/>
<evidence type="ECO:0000256" key="6">
    <source>
        <dbReference type="ARBA" id="ARBA00022801"/>
    </source>
</evidence>
<dbReference type="GO" id="GO:0004521">
    <property type="term" value="F:RNA endonuclease activity"/>
    <property type="evidence" value="ECO:0007669"/>
    <property type="project" value="TreeGrafter"/>
</dbReference>
<keyword evidence="4 9" id="KW-0479">Metal-binding</keyword>
<feature type="compositionally biased region" description="Basic and acidic residues" evidence="11">
    <location>
        <begin position="59"/>
        <end position="69"/>
    </location>
</feature>
<feature type="signal peptide" evidence="12">
    <location>
        <begin position="1"/>
        <end position="29"/>
    </location>
</feature>
<dbReference type="RefSeq" id="XP_002182876.1">
    <property type="nucleotide sequence ID" value="XM_002182840.1"/>
</dbReference>
<dbReference type="PROSITE" id="PS01070">
    <property type="entry name" value="NUCLEASE_NON_SPEC"/>
    <property type="match status" value="1"/>
</dbReference>
<dbReference type="Gene3D" id="3.40.570.10">
    <property type="entry name" value="Extracellular Endonuclease, subunit A"/>
    <property type="match status" value="1"/>
</dbReference>
<feature type="domain" description="ENPP1-3/EXOG-like endonuclease/phosphodiesterase" evidence="13">
    <location>
        <begin position="99"/>
        <end position="325"/>
    </location>
</feature>
<feature type="binding site" evidence="9">
    <location>
        <position position="198"/>
    </location>
    <ligand>
        <name>Mg(2+)</name>
        <dbReference type="ChEBI" id="CHEBI:18420"/>
        <note>catalytic</note>
    </ligand>
</feature>
<comment type="similarity">
    <text evidence="2 10">Belongs to the DNA/RNA non-specific endonuclease family.</text>
</comment>
<dbReference type="KEGG" id="pti:PHATRDRAFT_29606"/>
<dbReference type="Pfam" id="PF01223">
    <property type="entry name" value="Endonuclease_NS"/>
    <property type="match status" value="1"/>
</dbReference>
<proteinExistence type="inferred from homology"/>
<evidence type="ECO:0000256" key="11">
    <source>
        <dbReference type="SAM" id="MobiDB-lite"/>
    </source>
</evidence>
<dbReference type="EC" id="3.1.30.-" evidence="10"/>
<feature type="active site" description="Proton acceptor" evidence="8">
    <location>
        <position position="163"/>
    </location>
</feature>
<evidence type="ECO:0000256" key="8">
    <source>
        <dbReference type="PIRSR" id="PIRSR640255-1"/>
    </source>
</evidence>
<dbReference type="PANTHER" id="PTHR13966:SF5">
    <property type="entry name" value="ENDONUCLEASE G, MITOCHONDRIAL"/>
    <property type="match status" value="1"/>
</dbReference>